<evidence type="ECO:0000313" key="2">
    <source>
        <dbReference type="EMBL" id="TDV40572.1"/>
    </source>
</evidence>
<feature type="domain" description="BIG2" evidence="1">
    <location>
        <begin position="1373"/>
        <end position="1412"/>
    </location>
</feature>
<dbReference type="Proteomes" id="UP000295804">
    <property type="component" value="Unassembled WGS sequence"/>
</dbReference>
<dbReference type="InterPro" id="IPR013783">
    <property type="entry name" value="Ig-like_fold"/>
</dbReference>
<proteinExistence type="predicted"/>
<dbReference type="RefSeq" id="WP_244295016.1">
    <property type="nucleotide sequence ID" value="NZ_SOCQ01000019.1"/>
</dbReference>
<comment type="caution">
    <text evidence="2">The sequence shown here is derived from an EMBL/GenBank/DDBJ whole genome shotgun (WGS) entry which is preliminary data.</text>
</comment>
<dbReference type="InterPro" id="IPR008964">
    <property type="entry name" value="Invasin/intimin_cell_adhesion"/>
</dbReference>
<reference evidence="2 3" key="1">
    <citation type="submission" date="2019-03" db="EMBL/GenBank/DDBJ databases">
        <title>Genomic analyses of the natural microbiome of Caenorhabditis elegans.</title>
        <authorList>
            <person name="Samuel B."/>
        </authorList>
    </citation>
    <scope>NUCLEOTIDE SEQUENCE [LARGE SCALE GENOMIC DNA]</scope>
    <source>
        <strain evidence="2 3">BIGb0525</strain>
    </source>
</reference>
<protein>
    <submittedName>
        <fullName evidence="2">Ig-like protein group 2</fullName>
    </submittedName>
</protein>
<evidence type="ECO:0000259" key="1">
    <source>
        <dbReference type="Pfam" id="PF02368"/>
    </source>
</evidence>
<accession>A0A4R7UX32</accession>
<dbReference type="InterPro" id="IPR003343">
    <property type="entry name" value="Big_2"/>
</dbReference>
<evidence type="ECO:0000313" key="3">
    <source>
        <dbReference type="Proteomes" id="UP000295804"/>
    </source>
</evidence>
<dbReference type="Gene3D" id="2.60.40.1080">
    <property type="match status" value="1"/>
</dbReference>
<dbReference type="SUPFAM" id="SSF49373">
    <property type="entry name" value="Invasin/intimin cell-adhesion fragments"/>
    <property type="match status" value="1"/>
</dbReference>
<dbReference type="Gene3D" id="2.60.40.10">
    <property type="entry name" value="Immunoglobulins"/>
    <property type="match status" value="4"/>
</dbReference>
<dbReference type="EMBL" id="SOCQ01000019">
    <property type="protein sequence ID" value="TDV40572.1"/>
    <property type="molecule type" value="Genomic_DNA"/>
</dbReference>
<name>A0A4R7UX32_9PSED</name>
<dbReference type="Pfam" id="PF02368">
    <property type="entry name" value="Big_2"/>
    <property type="match status" value="1"/>
</dbReference>
<gene>
    <name evidence="2" type="ORF">EDF87_11993</name>
</gene>
<organism evidence="2 3">
    <name type="scientific">Pseudomonas helmanticensis</name>
    <dbReference type="NCBI Taxonomy" id="1471381"/>
    <lineage>
        <taxon>Bacteria</taxon>
        <taxon>Pseudomonadati</taxon>
        <taxon>Pseudomonadota</taxon>
        <taxon>Gammaproteobacteria</taxon>
        <taxon>Pseudomonadales</taxon>
        <taxon>Pseudomonadaceae</taxon>
        <taxon>Pseudomonas</taxon>
    </lineage>
</organism>
<sequence>MPSHKRFRFPPLTEGNTPLAVLRPLLIPGMVEPVQDGDGGISIKVATDDSDGVLCVINPYLPTMSEGDKLEIYCNGTRVRERFVEADEVNQRVFFYLPTPVESGWLENCHYVLTRKGETEADPPSVALRIWVKLYKPGNRDKEPHLPDGHSELNIVQLPPELVDQGVIDAEWAKKGVLATIPHYVYCTRNDKVRLQLGEYRLPAHRITPEQAEGQQPIEILIDQDAILGAGDGLRREIKYDINDEVWNWADRHSKRTYIDLDAGGWRLEAPIIREALNGVITIRDLNKQPVTIQIHVSSQYFAVGDSVKMTFIGTPPDNAEPLICSETRDIDNVPSVLEIEVPYELIRDIAQGRADASYILYKKDGGDPISSKRALARVDGDVNMLPEPSIRELLGDTLEPDEIYATVDVRYAMKNGDLICLRWSGIKSNGDDYLHEVPHIVSDNEAREGLVTVYIDSQHISVLDNGTLDLSYVVANDAPGLLDIRESERLLAKVGKVRATLPAPEVEEADPPGDVLDPSKVFERVHVWISEAKTLKGDVLTYYWRSPNPFASTSDWLPITTVTEGQPVRFPVDAEFVTPNIGQYVKVRYSVLRASNKQYEHSATLNLLIGELVGELPPPEVVQAPDKTLNPVDGLSGVDINASYSSMNPDRDMIRLKWSGTPGAGTSDDLELPGSPTGTVQFHLPASVVGANIARTVSVEYEVTRYTLTTPSQVLDLYVSDFQDPENELPHPQVLQAQDNVLDLMTFSGDAKTVLAIWPYIALKQRLWFYLAGQTTSGALLTIPLITGQEITPTQVSNGLNENLLRSELMKLGHSTPANVICKVAFDGSEKEDTACVFPQLPLIIRTRYDYVQPAITGVTDSRGEVEEDGKTRDEKVTVTGTATRGETVELFDGPTTSMGTALVDADSTWRREIGPLTEKSYRISAKALYDADPVSSDPRTFTVKFAQTPEILSVTDSRGDVAHGTTTYDNSVLVAGSATPNLQIKLLENTQPLITLDADDKGNWNHRINDLKVRSYSLTAEALYEIDPATSPPRNFVVAQAVTPTISRVSDLRGEVAANGTTYYRTVTLTGKASPNEKIILLNAGAAVDTVDVNASGDWQYVFSSLNLTTYRLTARGDYGSNPESSPPRVFTVAAFISPTITTVTDSIGTVGQNETTYDTAVTVKGEATPREQIQMYDNGAPVGTPISVNADKQWTTSVTGLAIRSHSLKAKALYDAIPVESPARDFKVAAHIAPTLTSVHDGLIEIANGGTTKRTSVTLRGKVTPNREVQVYDNNNPKHTVRANGDAWSTTLAVGVGNHSIKVKAVSTGQESQPPRAFTVLPVIPPLNFNTNHETLSGRIYLIPGSSVLPAFGPGTSVPHQASGGQPPYVYSSSNGNVAAVDSQSGLVTARGNGSATISVRDQAGQGKSYSVSVTGVTQCYGLSANWLSRVGDEAKSRGLRLPSMAELRAISSSFGNRWPLGNSFYWSNESRLYWPNPNPFYYCRNLVTGEEKTIMNLSVVPGVGITP</sequence>